<gene>
    <name evidence="8" type="ORF">DYH56_03910</name>
</gene>
<dbReference type="RefSeq" id="WP_114641556.1">
    <property type="nucleotide sequence ID" value="NZ_JAACIO010000005.1"/>
</dbReference>
<dbReference type="Gene3D" id="3.30.70.20">
    <property type="match status" value="1"/>
</dbReference>
<evidence type="ECO:0000256" key="3">
    <source>
        <dbReference type="ARBA" id="ARBA00023004"/>
    </source>
</evidence>
<evidence type="ECO:0000259" key="6">
    <source>
        <dbReference type="PROSITE" id="PS51379"/>
    </source>
</evidence>
<dbReference type="PANTHER" id="PTHR11615">
    <property type="entry name" value="NITRATE, FORMATE, IRON DEHYDROGENASE"/>
    <property type="match status" value="1"/>
</dbReference>
<dbReference type="InterPro" id="IPR009016">
    <property type="entry name" value="Fe_hydrogenase"/>
</dbReference>
<comment type="caution">
    <text evidence="8">The sequence shown here is derived from an EMBL/GenBank/DDBJ whole genome shotgun (WGS) entry which is preliminary data.</text>
</comment>
<dbReference type="PROSITE" id="PS51839">
    <property type="entry name" value="4FE4S_HC3"/>
    <property type="match status" value="1"/>
</dbReference>
<dbReference type="SMART" id="SM00929">
    <property type="entry name" value="NADH-G_4Fe-4S_3"/>
    <property type="match status" value="1"/>
</dbReference>
<dbReference type="InterPro" id="IPR019574">
    <property type="entry name" value="NADH_UbQ_OxRdtase_Gsu_4Fe4S-bd"/>
</dbReference>
<dbReference type="SUPFAM" id="SSF54292">
    <property type="entry name" value="2Fe-2S ferredoxin-like"/>
    <property type="match status" value="1"/>
</dbReference>
<dbReference type="InterPro" id="IPR036991">
    <property type="entry name" value="Fe_hydrogenase_ssu_sf"/>
</dbReference>
<dbReference type="CDD" id="cd00207">
    <property type="entry name" value="fer2"/>
    <property type="match status" value="1"/>
</dbReference>
<accession>A0ABX9KIT9</accession>
<dbReference type="Pfam" id="PF02906">
    <property type="entry name" value="Fe_hyd_lg_C"/>
    <property type="match status" value="1"/>
</dbReference>
<evidence type="ECO:0000313" key="9">
    <source>
        <dbReference type="Proteomes" id="UP000263486"/>
    </source>
</evidence>
<feature type="domain" description="4Fe-4S ferredoxin-type" evidence="6">
    <location>
        <begin position="176"/>
        <end position="205"/>
    </location>
</feature>
<evidence type="ECO:0000256" key="1">
    <source>
        <dbReference type="ARBA" id="ARBA00022485"/>
    </source>
</evidence>
<dbReference type="PROSITE" id="PS51379">
    <property type="entry name" value="4FE4S_FER_2"/>
    <property type="match status" value="2"/>
</dbReference>
<dbReference type="Gene3D" id="3.40.950.10">
    <property type="entry name" value="Fe-only Hydrogenase (Larger Subunit), Chain L, domain 3"/>
    <property type="match status" value="1"/>
</dbReference>
<dbReference type="InterPro" id="IPR017896">
    <property type="entry name" value="4Fe4S_Fe-S-bd"/>
</dbReference>
<dbReference type="PROSITE" id="PS51085">
    <property type="entry name" value="2FE2S_FER_2"/>
    <property type="match status" value="1"/>
</dbReference>
<dbReference type="EMBL" id="QUAJ01000005">
    <property type="protein sequence ID" value="REI42178.1"/>
    <property type="molecule type" value="Genomic_DNA"/>
</dbReference>
<keyword evidence="1" id="KW-0004">4Fe-4S</keyword>
<dbReference type="InterPro" id="IPR003149">
    <property type="entry name" value="Fe_hydrogenase_ssu"/>
</dbReference>
<dbReference type="InterPro" id="IPR050340">
    <property type="entry name" value="Cytosolic_Fe-S_CAF"/>
</dbReference>
<dbReference type="InterPro" id="IPR013352">
    <property type="entry name" value="Fe_hydrogenase_subset"/>
</dbReference>
<reference evidence="8 9" key="1">
    <citation type="submission" date="2018-08" db="EMBL/GenBank/DDBJ databases">
        <title>Draft genome sequence of Psychrilyobacter sp. strain SD5 isolated from Black Sea water.</title>
        <authorList>
            <person name="Yadav S."/>
            <person name="Villanueva L."/>
            <person name="Damste J.S.S."/>
        </authorList>
    </citation>
    <scope>NUCLEOTIDE SEQUENCE [LARGE SCALE GENOMIC DNA]</scope>
    <source>
        <strain evidence="8 9">SD5</strain>
    </source>
</reference>
<evidence type="ECO:0000256" key="2">
    <source>
        <dbReference type="ARBA" id="ARBA00022723"/>
    </source>
</evidence>
<dbReference type="SUPFAM" id="SSF54862">
    <property type="entry name" value="4Fe-4S ferredoxins"/>
    <property type="match status" value="1"/>
</dbReference>
<feature type="domain" description="4Fe-4S ferredoxin-type" evidence="6">
    <location>
        <begin position="137"/>
        <end position="167"/>
    </location>
</feature>
<dbReference type="Pfam" id="PF02256">
    <property type="entry name" value="Fe_hyd_SSU"/>
    <property type="match status" value="1"/>
</dbReference>
<dbReference type="InterPro" id="IPR017900">
    <property type="entry name" value="4Fe4S_Fe_S_CS"/>
</dbReference>
<feature type="domain" description="2Fe-2S ferredoxin-type" evidence="5">
    <location>
        <begin position="1"/>
        <end position="78"/>
    </location>
</feature>
<evidence type="ECO:0000259" key="7">
    <source>
        <dbReference type="PROSITE" id="PS51839"/>
    </source>
</evidence>
<dbReference type="Pfam" id="PF13510">
    <property type="entry name" value="Fer2_4"/>
    <property type="match status" value="1"/>
</dbReference>
<dbReference type="InterPro" id="IPR001041">
    <property type="entry name" value="2Fe-2S_ferredoxin-type"/>
</dbReference>
<dbReference type="Pfam" id="PF10588">
    <property type="entry name" value="NADH-G_4Fe-4S_3"/>
    <property type="match status" value="1"/>
</dbReference>
<name>A0ABX9KIT9_9FUSO</name>
<proteinExistence type="predicted"/>
<dbReference type="Gene3D" id="3.10.20.740">
    <property type="match status" value="1"/>
</dbReference>
<feature type="domain" description="4Fe-4S His(Cys)3-ligated-type" evidence="7">
    <location>
        <begin position="78"/>
        <end position="118"/>
    </location>
</feature>
<keyword evidence="3" id="KW-0408">Iron</keyword>
<dbReference type="SUPFAM" id="SSF53920">
    <property type="entry name" value="Fe-only hydrogenase"/>
    <property type="match status" value="1"/>
</dbReference>
<dbReference type="Proteomes" id="UP000263486">
    <property type="component" value="Unassembled WGS sequence"/>
</dbReference>
<dbReference type="PROSITE" id="PS00198">
    <property type="entry name" value="4FE4S_FER_1"/>
    <property type="match status" value="1"/>
</dbReference>
<keyword evidence="2" id="KW-0479">Metal-binding</keyword>
<dbReference type="Gene3D" id="4.10.260.20">
    <property type="entry name" value="Iron hydrogenase, small subunit"/>
    <property type="match status" value="1"/>
</dbReference>
<dbReference type="InterPro" id="IPR036010">
    <property type="entry name" value="2Fe-2S_ferredoxin-like_sf"/>
</dbReference>
<evidence type="ECO:0000259" key="5">
    <source>
        <dbReference type="PROSITE" id="PS51085"/>
    </source>
</evidence>
<evidence type="ECO:0000256" key="4">
    <source>
        <dbReference type="ARBA" id="ARBA00023014"/>
    </source>
</evidence>
<keyword evidence="4" id="KW-0411">Iron-sulfur</keyword>
<organism evidence="8 9">
    <name type="scientific">Psychrilyobacter piezotolerans</name>
    <dbReference type="NCBI Taxonomy" id="2293438"/>
    <lineage>
        <taxon>Bacteria</taxon>
        <taxon>Fusobacteriati</taxon>
        <taxon>Fusobacteriota</taxon>
        <taxon>Fusobacteriia</taxon>
        <taxon>Fusobacteriales</taxon>
        <taxon>Fusobacteriaceae</taxon>
        <taxon>Psychrilyobacter</taxon>
    </lineage>
</organism>
<dbReference type="Gene3D" id="3.40.50.1780">
    <property type="match status" value="1"/>
</dbReference>
<keyword evidence="9" id="KW-1185">Reference proteome</keyword>
<dbReference type="Pfam" id="PF12838">
    <property type="entry name" value="Fer4_7"/>
    <property type="match status" value="1"/>
</dbReference>
<evidence type="ECO:0000313" key="8">
    <source>
        <dbReference type="EMBL" id="REI42178.1"/>
    </source>
</evidence>
<sequence length="568" mass="62779">MKVKVIINQKKSIFDTEKTLLQNINEMGIEIPTLCHHEDISPAGVCKVCSVEIAGRGILTSCDNYPEDGMELFTHSEEVEKYRKNRIEEILKDHSNDCLTCEKAMGDCELQNISYEYGVENRGDGTREKSAIDNSSSAFVRDMNKCIKCQKCVKVCDEIQGIGVYCVEEDGSIGMTHDTVAETDCISCGQCVKICPVGALHEKIDLKNLNHDLKNPMKHIVVQMAPAIKNTIGEEFGILPGTDITKKMVAALKDLGFDRVFSTDFSADVTIMEEGTEFLDRFTNGGKLPMFTSCCPGWINYAEINHPEFLDNLSSCKSPQQIFGALSKSYYSKISGVEPSEVYSVSIMPCTAKKDENIRDTMMDHEGNKDVDMVITTRELAKLFKLNKINLAGYEKEEEFDRLLGEGTGAARIFASTGGVMEAALRTVSDVLGETSHSLEYKEVRGFEGVRRANLVLAGKEVNVAVINGIKNATPFLESVKKGETTVDFVEVMACVGGCLNGGGAPAPDNMRVVATRKIGLYDSDEKSALRKSHENLEVKKLYEDFLGKPGGHKSHHLLHTHYKSRKK</sequence>
<protein>
    <submittedName>
        <fullName evidence="8">Ferredoxin</fullName>
    </submittedName>
</protein>
<dbReference type="InterPro" id="IPR004108">
    <property type="entry name" value="Fe_hydrogenase_lsu_C"/>
</dbReference>
<dbReference type="NCBIfam" id="TIGR02512">
    <property type="entry name" value="FeFe_hydrog_A"/>
    <property type="match status" value="1"/>
</dbReference>
<dbReference type="SMART" id="SM00902">
    <property type="entry name" value="Fe_hyd_SSU"/>
    <property type="match status" value="1"/>
</dbReference>